<dbReference type="SUPFAM" id="SSF48264">
    <property type="entry name" value="Cytochrome P450"/>
    <property type="match status" value="1"/>
</dbReference>
<organism evidence="4 5">
    <name type="scientific">Pseudonocardia eucalypti</name>
    <dbReference type="NCBI Taxonomy" id="648755"/>
    <lineage>
        <taxon>Bacteria</taxon>
        <taxon>Bacillati</taxon>
        <taxon>Actinomycetota</taxon>
        <taxon>Actinomycetes</taxon>
        <taxon>Pseudonocardiales</taxon>
        <taxon>Pseudonocardiaceae</taxon>
        <taxon>Pseudonocardia</taxon>
    </lineage>
</organism>
<name>A0ABP9QNI7_9PSEU</name>
<dbReference type="InterPro" id="IPR001128">
    <property type="entry name" value="Cyt_P450"/>
</dbReference>
<dbReference type="PROSITE" id="PS00086">
    <property type="entry name" value="CYTOCHROME_P450"/>
    <property type="match status" value="1"/>
</dbReference>
<dbReference type="Pfam" id="PF00067">
    <property type="entry name" value="p450"/>
    <property type="match status" value="1"/>
</dbReference>
<dbReference type="Proteomes" id="UP001428817">
    <property type="component" value="Unassembled WGS sequence"/>
</dbReference>
<gene>
    <name evidence="4" type="ORF">GCM10023321_54000</name>
</gene>
<dbReference type="InterPro" id="IPR050121">
    <property type="entry name" value="Cytochrome_P450_monoxygenase"/>
</dbReference>
<keyword evidence="3" id="KW-0479">Metal-binding</keyword>
<dbReference type="Gene3D" id="1.10.630.10">
    <property type="entry name" value="Cytochrome P450"/>
    <property type="match status" value="1"/>
</dbReference>
<proteinExistence type="inferred from homology"/>
<comment type="caution">
    <text evidence="4">The sequence shown here is derived from an EMBL/GenBank/DDBJ whole genome shotgun (WGS) entry which is preliminary data.</text>
</comment>
<evidence type="ECO:0000256" key="2">
    <source>
        <dbReference type="ARBA" id="ARBA00010617"/>
    </source>
</evidence>
<keyword evidence="3" id="KW-0560">Oxidoreductase</keyword>
<accession>A0ABP9QNI7</accession>
<keyword evidence="3" id="KW-0349">Heme</keyword>
<evidence type="ECO:0000256" key="1">
    <source>
        <dbReference type="ARBA" id="ARBA00001971"/>
    </source>
</evidence>
<comment type="cofactor">
    <cofactor evidence="1">
        <name>heme</name>
        <dbReference type="ChEBI" id="CHEBI:30413"/>
    </cofactor>
</comment>
<keyword evidence="5" id="KW-1185">Reference proteome</keyword>
<dbReference type="PRINTS" id="PR00463">
    <property type="entry name" value="EP450I"/>
</dbReference>
<comment type="similarity">
    <text evidence="2 3">Belongs to the cytochrome P450 family.</text>
</comment>
<keyword evidence="3" id="KW-0408">Iron</keyword>
<evidence type="ECO:0000313" key="5">
    <source>
        <dbReference type="Proteomes" id="UP001428817"/>
    </source>
</evidence>
<evidence type="ECO:0000313" key="4">
    <source>
        <dbReference type="EMBL" id="GAA5164834.1"/>
    </source>
</evidence>
<keyword evidence="3" id="KW-0503">Monooxygenase</keyword>
<reference evidence="5" key="1">
    <citation type="journal article" date="2019" name="Int. J. Syst. Evol. Microbiol.">
        <title>The Global Catalogue of Microorganisms (GCM) 10K type strain sequencing project: providing services to taxonomists for standard genome sequencing and annotation.</title>
        <authorList>
            <consortium name="The Broad Institute Genomics Platform"/>
            <consortium name="The Broad Institute Genome Sequencing Center for Infectious Disease"/>
            <person name="Wu L."/>
            <person name="Ma J."/>
        </authorList>
    </citation>
    <scope>NUCLEOTIDE SEQUENCE [LARGE SCALE GENOMIC DNA]</scope>
    <source>
        <strain evidence="5">JCM 18303</strain>
    </source>
</reference>
<evidence type="ECO:0000256" key="3">
    <source>
        <dbReference type="RuleBase" id="RU000461"/>
    </source>
</evidence>
<dbReference type="PANTHER" id="PTHR24305">
    <property type="entry name" value="CYTOCHROME P450"/>
    <property type="match status" value="1"/>
</dbReference>
<dbReference type="InterPro" id="IPR036396">
    <property type="entry name" value="Cyt_P450_sf"/>
</dbReference>
<dbReference type="PANTHER" id="PTHR24305:SF166">
    <property type="entry name" value="CYTOCHROME P450 12A4, MITOCHONDRIAL-RELATED"/>
    <property type="match status" value="1"/>
</dbReference>
<dbReference type="EMBL" id="BAABJP010000030">
    <property type="protein sequence ID" value="GAA5164834.1"/>
    <property type="molecule type" value="Genomic_DNA"/>
</dbReference>
<dbReference type="InterPro" id="IPR002401">
    <property type="entry name" value="Cyt_P450_E_grp-I"/>
</dbReference>
<protein>
    <submittedName>
        <fullName evidence="4">Cytochrome P450</fullName>
    </submittedName>
</protein>
<dbReference type="InterPro" id="IPR017972">
    <property type="entry name" value="Cyt_P450_CS"/>
</dbReference>
<sequence>MAPGRVPVLGHLPALAARPMRFLERLRPAGGLARVDLGRRPMVFLTAPALVHELLTEHSDRCERGLIYDRARTVFGNGLATSDGAFHRAQRRVVQPAFGRQRVAGYTEVMRRRTSALVESWRPGQVVALDVALDRLTLDIAADALFDRELSPEAADQVRRLIPVIVHGLLWRMLVPARLDGRLPPPAVRRFDTAAARLRAVLDRAIGARRDAPGTDLLGVLLAGMSEEAARDEVVSLLMAGTETLASTLTWMFYEIAGRPEIERRLREEPGGDYARRVVDETLRLHAPLLFTRRLREPVTLAGVRLPEGTELAYSPHALHRDPSVFDRAGEFDPDRWLSAPADSLPRGAFTPFSVGVHRCIGESYARAALATITAAITARWRFHPVPGYRPRIVPAEIPRLRSLPVILRESAPSAH</sequence>
<dbReference type="PRINTS" id="PR00385">
    <property type="entry name" value="P450"/>
</dbReference>